<evidence type="ECO:0000259" key="2">
    <source>
        <dbReference type="PROSITE" id="PS50106"/>
    </source>
</evidence>
<feature type="compositionally biased region" description="Low complexity" evidence="1">
    <location>
        <begin position="967"/>
        <end position="987"/>
    </location>
</feature>
<dbReference type="Gene3D" id="2.30.42.10">
    <property type="match status" value="2"/>
</dbReference>
<dbReference type="InterPro" id="IPR036034">
    <property type="entry name" value="PDZ_sf"/>
</dbReference>
<feature type="compositionally biased region" description="Polar residues" evidence="1">
    <location>
        <begin position="545"/>
        <end position="564"/>
    </location>
</feature>
<feature type="domain" description="PDZ" evidence="2">
    <location>
        <begin position="1097"/>
        <end position="1186"/>
    </location>
</feature>
<comment type="caution">
    <text evidence="3">The sequence shown here is derived from an EMBL/GenBank/DDBJ whole genome shotgun (WGS) entry which is preliminary data.</text>
</comment>
<feature type="region of interest" description="Disordered" evidence="1">
    <location>
        <begin position="516"/>
        <end position="604"/>
    </location>
</feature>
<feature type="domain" description="PDZ" evidence="2">
    <location>
        <begin position="1264"/>
        <end position="1349"/>
    </location>
</feature>
<dbReference type="Pfam" id="PF00595">
    <property type="entry name" value="PDZ"/>
    <property type="match status" value="2"/>
</dbReference>
<accession>A0A8J2RJ42</accession>
<feature type="compositionally biased region" description="Polar residues" evidence="1">
    <location>
        <begin position="476"/>
        <end position="497"/>
    </location>
</feature>
<evidence type="ECO:0000313" key="4">
    <source>
        <dbReference type="Proteomes" id="UP000789390"/>
    </source>
</evidence>
<feature type="region of interest" description="Disordered" evidence="1">
    <location>
        <begin position="681"/>
        <end position="717"/>
    </location>
</feature>
<feature type="region of interest" description="Disordered" evidence="1">
    <location>
        <begin position="764"/>
        <end position="807"/>
    </location>
</feature>
<feature type="region of interest" description="Disordered" evidence="1">
    <location>
        <begin position="1"/>
        <end position="27"/>
    </location>
</feature>
<feature type="compositionally biased region" description="Low complexity" evidence="1">
    <location>
        <begin position="681"/>
        <end position="698"/>
    </location>
</feature>
<sequence>MTEQIPRFQKNDGNLHPSDSAKKKKRNNWSACRGEADPFSIHAVVTLSRVSLPYLVALFVCLFAGSDRVGCVSVKQSRVLAYMSIKVCDVAKKTLLSYTSSYRLASELNVIMLKSPKLVRLADFYLRQHKKEGGRFLTERPAAATETMAATCKNYVTSYTPTASTTGTSPPSSRLPPDGHEFPGDYIDDTSTTDHRKMTVAMARGRSGSAGGSGSGVWRTSHTHGGRDERSERSVKDKIALFTNDVVHPSSSAVGSSSTAVMTSSSANSVRNLSSVAAKTKHPTLSCSVDNLSVGRSPMVSPVIRSDSRTLPRHQLAVTPAVKAHHNNAIHNVERDGPSNVNLSERSRSLLDVAHYSPPSGHHIGQHQRHSVSPSPSVLAEIQPRKSSSSLVGGSDDAKRKQSLSSTKLRGLVIPDVVDGTQMGSVSPSRAVMDLPEIISKDSVMVVGLSPFAPLRSPNSVHSGQDVTDHIAAPPMSQNKQKTTSLSSLPWKSNSPSLPKYSPAFKRKELTVLRTPYNTNSDQQTGTNQHSLTAGSPVNKPPLMSSFSCPSDVDGSQSPMVESETTTNDNSDTDGDSAVSSSRSSFSPSGSPLPERNPSNQVKMDEDTTTLATAASRVLKAQSVEALNRKNVLQSARYSSGGGSGNHLDLIPPTSLIPPPVPPPAVPIVPEVAVKLSVDVTNNQQQQQSPTLSSPALQRPLVQQRTSSSKLSAGENFEQTLRKFTTAEASSRIERSSPRLRLSSSERLEIKTALITDVCSDHNSPIVQKTTTSTSPFHRDGSSPLSGKKLTSSNDGHHTNGSASKDIKSFRALAERWEAIANETPSSTGSSPPGPNISCSKKVSDTSTVIQPSIRDALPSDGRDVSRSVTTSRTTATTSTTTTISSSTMSESRENKPTTSARPVTSRSVSAGVVEIRKAFERVKEELMETESNCNYGGGGGGQDLGVLGVVSGGMTLEDYKQQNSNNLFSLQSGNNNNNNNSPSPSGGHHHYHHQHVRMSSLDSTTSEDSSLPYGLYGGCYGGFGSSFGGGGYGGGGYGGGFYSGPFGPFGVRDNYGSITSLASSTSLISPQELQQLLDEANQSLEESGTPSHEIVVVVLHRGDVASTLSPGLGITLAGGADYETKEITIHKVIGGSVADRDGRIQKGDRVLSINGKGLKGVTHREALAILKAPRPEVVLVLSRNRSVSPQDICHDVDKDLPSVMIPALNTGLLGNPRTTHLLLSSGSGNGISRPPRILESPSDFTNYDHASNDEDLGRGPPVQATLVKEGAGLGFSLEGGKDSPLGDRPLTIKKIFTGGAASKNSTLRVGDQIISVNDCDVRSMSRIEAWNLMKKLPDGAVSLIIRQQITSSFLSSIFVCNCQVISPPPSFIY</sequence>
<proteinExistence type="predicted"/>
<dbReference type="OrthoDB" id="42382at2759"/>
<feature type="compositionally biased region" description="Polar residues" evidence="1">
    <location>
        <begin position="701"/>
        <end position="717"/>
    </location>
</feature>
<feature type="compositionally biased region" description="Polar residues" evidence="1">
    <location>
        <begin position="783"/>
        <end position="803"/>
    </location>
</feature>
<feature type="compositionally biased region" description="Polar residues" evidence="1">
    <location>
        <begin position="516"/>
        <end position="536"/>
    </location>
</feature>
<feature type="compositionally biased region" description="Polar residues" evidence="1">
    <location>
        <begin position="897"/>
        <end position="909"/>
    </location>
</feature>
<feature type="compositionally biased region" description="Low complexity" evidence="1">
    <location>
        <begin position="161"/>
        <end position="176"/>
    </location>
</feature>
<organism evidence="3 4">
    <name type="scientific">Daphnia galeata</name>
    <dbReference type="NCBI Taxonomy" id="27404"/>
    <lineage>
        <taxon>Eukaryota</taxon>
        <taxon>Metazoa</taxon>
        <taxon>Ecdysozoa</taxon>
        <taxon>Arthropoda</taxon>
        <taxon>Crustacea</taxon>
        <taxon>Branchiopoda</taxon>
        <taxon>Diplostraca</taxon>
        <taxon>Cladocera</taxon>
        <taxon>Anomopoda</taxon>
        <taxon>Daphniidae</taxon>
        <taxon>Daphnia</taxon>
    </lineage>
</organism>
<name>A0A8J2RJ42_9CRUS</name>
<dbReference type="EMBL" id="CAKKLH010000046">
    <property type="protein sequence ID" value="CAH0100827.1"/>
    <property type="molecule type" value="Genomic_DNA"/>
</dbReference>
<dbReference type="PANTHER" id="PTHR11324:SF16">
    <property type="entry name" value="PDZ DOMAIN-CONTAINING PROTEIN 2"/>
    <property type="match status" value="1"/>
</dbReference>
<dbReference type="SMART" id="SM00228">
    <property type="entry name" value="PDZ"/>
    <property type="match status" value="2"/>
</dbReference>
<feature type="region of interest" description="Disordered" evidence="1">
    <location>
        <begin position="822"/>
        <end position="909"/>
    </location>
</feature>
<feature type="region of interest" description="Disordered" evidence="1">
    <location>
        <begin position="354"/>
        <end position="404"/>
    </location>
</feature>
<feature type="region of interest" description="Disordered" evidence="1">
    <location>
        <begin position="455"/>
        <end position="504"/>
    </location>
</feature>
<dbReference type="PROSITE" id="PS50106">
    <property type="entry name" value="PDZ"/>
    <property type="match status" value="2"/>
</dbReference>
<dbReference type="PANTHER" id="PTHR11324">
    <property type="entry name" value="IL16-RELATED"/>
    <property type="match status" value="1"/>
</dbReference>
<dbReference type="SUPFAM" id="SSF50156">
    <property type="entry name" value="PDZ domain-like"/>
    <property type="match status" value="2"/>
</dbReference>
<reference evidence="3" key="1">
    <citation type="submission" date="2021-11" db="EMBL/GenBank/DDBJ databases">
        <authorList>
            <person name="Schell T."/>
        </authorList>
    </citation>
    <scope>NUCLEOTIDE SEQUENCE</scope>
    <source>
        <strain evidence="3">M5</strain>
    </source>
</reference>
<dbReference type="Proteomes" id="UP000789390">
    <property type="component" value="Unassembled WGS sequence"/>
</dbReference>
<feature type="compositionally biased region" description="Polar residues" evidence="1">
    <location>
        <begin position="837"/>
        <end position="851"/>
    </location>
</feature>
<gene>
    <name evidence="3" type="ORF">DGAL_LOCUS3115</name>
</gene>
<protein>
    <recommendedName>
        <fullName evidence="2">PDZ domain-containing protein</fullName>
    </recommendedName>
</protein>
<feature type="compositionally biased region" description="Low complexity" evidence="1">
    <location>
        <begin position="867"/>
        <end position="890"/>
    </location>
</feature>
<feature type="region of interest" description="Disordered" evidence="1">
    <location>
        <begin position="967"/>
        <end position="1008"/>
    </location>
</feature>
<feature type="compositionally biased region" description="Polar residues" evidence="1">
    <location>
        <begin position="457"/>
        <end position="466"/>
    </location>
</feature>
<feature type="region of interest" description="Disordered" evidence="1">
    <location>
        <begin position="161"/>
        <end position="180"/>
    </location>
</feature>
<feature type="compositionally biased region" description="Polar residues" evidence="1">
    <location>
        <begin position="764"/>
        <end position="776"/>
    </location>
</feature>
<evidence type="ECO:0000313" key="3">
    <source>
        <dbReference type="EMBL" id="CAH0100827.1"/>
    </source>
</evidence>
<feature type="compositionally biased region" description="Basic residues" evidence="1">
    <location>
        <begin position="988"/>
        <end position="997"/>
    </location>
</feature>
<dbReference type="CDD" id="cd06763">
    <property type="entry name" value="PDZ7_PDZD2-PDZ4_hPro-IL-16-like"/>
    <property type="match status" value="1"/>
</dbReference>
<dbReference type="InterPro" id="IPR001478">
    <property type="entry name" value="PDZ"/>
</dbReference>
<feature type="region of interest" description="Disordered" evidence="1">
    <location>
        <begin position="205"/>
        <end position="234"/>
    </location>
</feature>
<feature type="compositionally biased region" description="Basic and acidic residues" evidence="1">
    <location>
        <begin position="225"/>
        <end position="234"/>
    </location>
</feature>
<evidence type="ECO:0000256" key="1">
    <source>
        <dbReference type="SAM" id="MobiDB-lite"/>
    </source>
</evidence>
<keyword evidence="4" id="KW-1185">Reference proteome</keyword>
<feature type="compositionally biased region" description="Low complexity" evidence="1">
    <location>
        <begin position="565"/>
        <end position="590"/>
    </location>
</feature>